<dbReference type="CDD" id="cd01991">
    <property type="entry name" value="Asn_synthase_B_C"/>
    <property type="match status" value="1"/>
</dbReference>
<dbReference type="Pfam" id="PF00733">
    <property type="entry name" value="Asn_synthase"/>
    <property type="match status" value="2"/>
</dbReference>
<dbReference type="Proteomes" id="UP001187531">
    <property type="component" value="Unassembled WGS sequence"/>
</dbReference>
<dbReference type="InterPro" id="IPR051857">
    <property type="entry name" value="Asn_synthetase_domain"/>
</dbReference>
<dbReference type="InterPro" id="IPR014729">
    <property type="entry name" value="Rossmann-like_a/b/a_fold"/>
</dbReference>
<keyword evidence="3" id="KW-0315">Glutamine amidotransferase</keyword>
<keyword evidence="6" id="KW-1185">Reference proteome</keyword>
<comment type="caution">
    <text evidence="5">The sequence shown here is derived from an EMBL/GenBank/DDBJ whole genome shotgun (WGS) entry which is preliminary data.</text>
</comment>
<sequence length="552" mass="62261">MCGIGFILSPKNISKNPQKTPLSIDLLERRGPNWSKTVVVKDENWSMEFFGSVLWLQGSKITLQPVQGDNGDVFLWNGDAYNIGELSSEEGISDTKWISDNIFENDSDFLLDLISKVKGPWCFVYYKKSAQKVYFGKDHFGRHSLLWTLDEVSIEKGCTICSCGAERYLTEVPSFGVFELDLLKFEVSLHPWSTLNTEALGKLKICDQIHFSLNQLNMTLPIHIQSINSIEDYVKLNYGIIDDLETLLLKSVKRRVTNLPRFCRTCVAQAVEVNCNHAKIAILFSGGLDSTILAALVHRCLPQDESVDLINVAFELEGKNKRFGFEYNVPDRISGIDAYEEIRTLYHREWNLVNVNITREELTKYRSSHISRLVYPLCSILDESLGCVIWFAARGKGVLESQNHAVYTSEARVIIVGSGADEQLGGYSRHAAKFRTDGWPGLINEIALDISRISSRNLGRDDRVISDHGRSGRIPFLDEDVVNLLNSVPIEKKMDLRLPRGIGDKILLRGLAWKLGLIKTASRPKRAMQFGTRIANPKEKGSDVSKRLMVSE</sequence>
<dbReference type="PANTHER" id="PTHR45937:SF1">
    <property type="entry name" value="ASPARAGINE SYNTHETASE DOMAIN-CONTAINING PROTEIN 1"/>
    <property type="match status" value="1"/>
</dbReference>
<dbReference type="PANTHER" id="PTHR45937">
    <property type="entry name" value="ASPARAGINE SYNTHETASE DOMAIN-CONTAINING PROTEIN 1"/>
    <property type="match status" value="1"/>
</dbReference>
<proteinExistence type="predicted"/>
<keyword evidence="1" id="KW-0028">Amino-acid biosynthesis</keyword>
<evidence type="ECO:0000313" key="6">
    <source>
        <dbReference type="Proteomes" id="UP001187531"/>
    </source>
</evidence>
<evidence type="ECO:0000259" key="4">
    <source>
        <dbReference type="Pfam" id="PF00733"/>
    </source>
</evidence>
<gene>
    <name evidence="5" type="ORF">QYM36_001056</name>
</gene>
<evidence type="ECO:0000256" key="2">
    <source>
        <dbReference type="ARBA" id="ARBA00022888"/>
    </source>
</evidence>
<dbReference type="SUPFAM" id="SSF52402">
    <property type="entry name" value="Adenine nucleotide alpha hydrolases-like"/>
    <property type="match status" value="1"/>
</dbReference>
<name>A0AA88IA23_ARTSF</name>
<dbReference type="EMBL" id="JAVRJZ010000003">
    <property type="protein sequence ID" value="KAK2724414.1"/>
    <property type="molecule type" value="Genomic_DNA"/>
</dbReference>
<dbReference type="GO" id="GO:0006529">
    <property type="term" value="P:asparagine biosynthetic process"/>
    <property type="evidence" value="ECO:0007669"/>
    <property type="project" value="UniProtKB-KW"/>
</dbReference>
<feature type="domain" description="Asparagine synthetase" evidence="4">
    <location>
        <begin position="276"/>
        <end position="436"/>
    </location>
</feature>
<feature type="domain" description="Asparagine synthetase" evidence="4">
    <location>
        <begin position="441"/>
        <end position="525"/>
    </location>
</feature>
<dbReference type="AlphaFoldDB" id="A0AA88IA23"/>
<evidence type="ECO:0000256" key="1">
    <source>
        <dbReference type="ARBA" id="ARBA00022605"/>
    </source>
</evidence>
<reference evidence="5" key="1">
    <citation type="submission" date="2023-07" db="EMBL/GenBank/DDBJ databases">
        <title>Chromosome-level genome assembly of Artemia franciscana.</title>
        <authorList>
            <person name="Jo E."/>
        </authorList>
    </citation>
    <scope>NUCLEOTIDE SEQUENCE</scope>
    <source>
        <tissue evidence="5">Whole body</tissue>
    </source>
</reference>
<organism evidence="5 6">
    <name type="scientific">Artemia franciscana</name>
    <name type="common">Brine shrimp</name>
    <name type="synonym">Artemia sanfranciscana</name>
    <dbReference type="NCBI Taxonomy" id="6661"/>
    <lineage>
        <taxon>Eukaryota</taxon>
        <taxon>Metazoa</taxon>
        <taxon>Ecdysozoa</taxon>
        <taxon>Arthropoda</taxon>
        <taxon>Crustacea</taxon>
        <taxon>Branchiopoda</taxon>
        <taxon>Anostraca</taxon>
        <taxon>Artemiidae</taxon>
        <taxon>Artemia</taxon>
    </lineage>
</organism>
<accession>A0AA88IA23</accession>
<dbReference type="InterPro" id="IPR001962">
    <property type="entry name" value="Asn_synthase"/>
</dbReference>
<dbReference type="Gene3D" id="3.60.20.10">
    <property type="entry name" value="Glutamine Phosphoribosylpyrophosphate, subunit 1, domain 1"/>
    <property type="match status" value="1"/>
</dbReference>
<evidence type="ECO:0000313" key="5">
    <source>
        <dbReference type="EMBL" id="KAK2724414.1"/>
    </source>
</evidence>
<dbReference type="SUPFAM" id="SSF56235">
    <property type="entry name" value="N-terminal nucleophile aminohydrolases (Ntn hydrolases)"/>
    <property type="match status" value="1"/>
</dbReference>
<dbReference type="Gene3D" id="3.40.50.620">
    <property type="entry name" value="HUPs"/>
    <property type="match status" value="1"/>
</dbReference>
<dbReference type="GO" id="GO:0004066">
    <property type="term" value="F:asparagine synthase (glutamine-hydrolyzing) activity"/>
    <property type="evidence" value="ECO:0007669"/>
    <property type="project" value="InterPro"/>
</dbReference>
<evidence type="ECO:0000256" key="3">
    <source>
        <dbReference type="ARBA" id="ARBA00022962"/>
    </source>
</evidence>
<protein>
    <recommendedName>
        <fullName evidence="4">Asparagine synthetase domain-containing protein</fullName>
    </recommendedName>
</protein>
<keyword evidence="2" id="KW-0061">Asparagine biosynthesis</keyword>
<dbReference type="InterPro" id="IPR029055">
    <property type="entry name" value="Ntn_hydrolases_N"/>
</dbReference>